<sequence length="148" mass="15351">MVMCDYFAASGDAVAVRVLDQPGGPDPATFDVVPLKGIDPVVAMAQLEAILTGCTYDEASERPRAGQLFSSPDAASAFIVSVSDTLQEALASATHVSLAEAAGPWSETDELRQGGITSGTGLDVLVLLAALAGRARPAGLRLYCWWAL</sequence>
<organism evidence="1 2">
    <name type="scientific">Streptomyces dengpaensis</name>
    <dbReference type="NCBI Taxonomy" id="2049881"/>
    <lineage>
        <taxon>Bacteria</taxon>
        <taxon>Bacillati</taxon>
        <taxon>Actinomycetota</taxon>
        <taxon>Actinomycetes</taxon>
        <taxon>Kitasatosporales</taxon>
        <taxon>Streptomycetaceae</taxon>
        <taxon>Streptomyces</taxon>
    </lineage>
</organism>
<dbReference type="Proteomes" id="UP000238413">
    <property type="component" value="Chromosome"/>
</dbReference>
<reference evidence="1 2" key="1">
    <citation type="submission" date="2018-02" db="EMBL/GenBank/DDBJ databases">
        <title>Complete genome sequence of Streptomyces dengpaensis, the producer of angucyclines.</title>
        <authorList>
            <person name="Yumei L."/>
        </authorList>
    </citation>
    <scope>NUCLEOTIDE SEQUENCE [LARGE SCALE GENOMIC DNA]</scope>
    <source>
        <strain evidence="1 2">XZHG99</strain>
    </source>
</reference>
<gene>
    <name evidence="1" type="ORF">C4B68_37565</name>
</gene>
<name>A0ABN5IBV1_9ACTN</name>
<keyword evidence="2" id="KW-1185">Reference proteome</keyword>
<evidence type="ECO:0000313" key="1">
    <source>
        <dbReference type="EMBL" id="AVH60538.1"/>
    </source>
</evidence>
<evidence type="ECO:0000313" key="2">
    <source>
        <dbReference type="Proteomes" id="UP000238413"/>
    </source>
</evidence>
<evidence type="ECO:0008006" key="3">
    <source>
        <dbReference type="Google" id="ProtNLM"/>
    </source>
</evidence>
<protein>
    <recommendedName>
        <fullName evidence="3">GHMP kinase N-terminal domain-containing protein</fullName>
    </recommendedName>
</protein>
<dbReference type="RefSeq" id="WP_099502177.1">
    <property type="nucleotide sequence ID" value="NZ_CP026652.1"/>
</dbReference>
<accession>A0ABN5IBV1</accession>
<proteinExistence type="predicted"/>
<dbReference type="EMBL" id="CP026652">
    <property type="protein sequence ID" value="AVH60538.1"/>
    <property type="molecule type" value="Genomic_DNA"/>
</dbReference>